<dbReference type="AlphaFoldDB" id="A0A0G1FR59"/>
<protein>
    <submittedName>
        <fullName evidence="1">Uncharacterized protein</fullName>
    </submittedName>
</protein>
<evidence type="ECO:0000313" key="2">
    <source>
        <dbReference type="Proteomes" id="UP000034894"/>
    </source>
</evidence>
<reference evidence="1 2" key="1">
    <citation type="journal article" date="2015" name="Nature">
        <title>rRNA introns, odd ribosomes, and small enigmatic genomes across a large radiation of phyla.</title>
        <authorList>
            <person name="Brown C.T."/>
            <person name="Hug L.A."/>
            <person name="Thomas B.C."/>
            <person name="Sharon I."/>
            <person name="Castelle C.J."/>
            <person name="Singh A."/>
            <person name="Wilkins M.J."/>
            <person name="Williams K.H."/>
            <person name="Banfield J.F."/>
        </authorList>
    </citation>
    <scope>NUCLEOTIDE SEQUENCE [LARGE SCALE GENOMIC DNA]</scope>
</reference>
<proteinExistence type="predicted"/>
<organism evidence="1 2">
    <name type="scientific">Candidatus Gottesmanbacteria bacterium GW2011_GWA2_43_14</name>
    <dbReference type="NCBI Taxonomy" id="1618443"/>
    <lineage>
        <taxon>Bacteria</taxon>
        <taxon>Candidatus Gottesmaniibacteriota</taxon>
    </lineage>
</organism>
<accession>A0A0G1FR59</accession>
<comment type="caution">
    <text evidence="1">The sequence shown here is derived from an EMBL/GenBank/DDBJ whole genome shotgun (WGS) entry which is preliminary data.</text>
</comment>
<dbReference type="EMBL" id="LCFP01000008">
    <property type="protein sequence ID" value="KKS97521.1"/>
    <property type="molecule type" value="Genomic_DNA"/>
</dbReference>
<gene>
    <name evidence="1" type="ORF">UV73_C0008G0041</name>
</gene>
<sequence length="194" mass="22610">MFRLKEIIHKALLSVDAWLDIYRKPGESLLSSWFMKLYTLLENESEKGNINEKIWYRKPGEMELTEEQNDSPLYKIRTLLLPEVTSGGKKYWPQISEVTMVSEFATEGTPEVQTWRLNLVLFDEKGNNAWPEMTFSRNRYNSAGKDGGQPEMTQKHEISYSEGRNLTAYEVKLIKSIFDLSREAQISKNQDRFG</sequence>
<evidence type="ECO:0000313" key="1">
    <source>
        <dbReference type="EMBL" id="KKS97521.1"/>
    </source>
</evidence>
<dbReference type="Proteomes" id="UP000034894">
    <property type="component" value="Unassembled WGS sequence"/>
</dbReference>
<name>A0A0G1FR59_9BACT</name>